<feature type="region of interest" description="Disordered" evidence="1">
    <location>
        <begin position="176"/>
        <end position="307"/>
    </location>
</feature>
<proteinExistence type="predicted"/>
<feature type="compositionally biased region" description="Pro residues" evidence="1">
    <location>
        <begin position="234"/>
        <end position="245"/>
    </location>
</feature>
<feature type="domain" description="DUF7053" evidence="2">
    <location>
        <begin position="2"/>
        <end position="170"/>
    </location>
</feature>
<dbReference type="OrthoDB" id="3246050at2759"/>
<feature type="compositionally biased region" description="Low complexity" evidence="1">
    <location>
        <begin position="176"/>
        <end position="204"/>
    </location>
</feature>
<feature type="compositionally biased region" description="Polar residues" evidence="1">
    <location>
        <begin position="298"/>
        <end position="307"/>
    </location>
</feature>
<dbReference type="AlphaFoldDB" id="A0A9P8V992"/>
<comment type="caution">
    <text evidence="3">The sequence shown here is derived from an EMBL/GenBank/DDBJ whole genome shotgun (WGS) entry which is preliminary data.</text>
</comment>
<dbReference type="PANTHER" id="PTHR38117:SF2">
    <property type="entry name" value="NACHT AND WD40 DOMAIN PROTEIN"/>
    <property type="match status" value="1"/>
</dbReference>
<feature type="compositionally biased region" description="Low complexity" evidence="1">
    <location>
        <begin position="371"/>
        <end position="406"/>
    </location>
</feature>
<evidence type="ECO:0000313" key="3">
    <source>
        <dbReference type="EMBL" id="KAH6685692.1"/>
    </source>
</evidence>
<reference evidence="3" key="1">
    <citation type="journal article" date="2021" name="Nat. Commun.">
        <title>Genetic determinants of endophytism in the Arabidopsis root mycobiome.</title>
        <authorList>
            <person name="Mesny F."/>
            <person name="Miyauchi S."/>
            <person name="Thiergart T."/>
            <person name="Pickel B."/>
            <person name="Atanasova L."/>
            <person name="Karlsson M."/>
            <person name="Huettel B."/>
            <person name="Barry K.W."/>
            <person name="Haridas S."/>
            <person name="Chen C."/>
            <person name="Bauer D."/>
            <person name="Andreopoulos W."/>
            <person name="Pangilinan J."/>
            <person name="LaButti K."/>
            <person name="Riley R."/>
            <person name="Lipzen A."/>
            <person name="Clum A."/>
            <person name="Drula E."/>
            <person name="Henrissat B."/>
            <person name="Kohler A."/>
            <person name="Grigoriev I.V."/>
            <person name="Martin F.M."/>
            <person name="Hacquard S."/>
        </authorList>
    </citation>
    <scope>NUCLEOTIDE SEQUENCE</scope>
    <source>
        <strain evidence="3">MPI-SDFR-AT-0117</strain>
    </source>
</reference>
<evidence type="ECO:0000259" key="2">
    <source>
        <dbReference type="Pfam" id="PF23155"/>
    </source>
</evidence>
<evidence type="ECO:0000313" key="4">
    <source>
        <dbReference type="Proteomes" id="UP000770015"/>
    </source>
</evidence>
<gene>
    <name evidence="3" type="ORF">F5X68DRAFT_16395</name>
</gene>
<sequence length="431" mass="46319">MSKRSTFTSITPLPPTISRATALAFLHDHLEMIDLNPLVKERHRISPPAHASPDERNCTWYSLTDEISYLPGASSAVTYTCAFHNLPGVGLQTHCYAPMGLDIRDRWSVGGTGPGEKPQPRELGLDLPAQGLYLREDVDIRCNLLMTAFVKKTLKKSHGALVDKLAAKAAALHASGSSLSSSTTPSPSLTPSATPSGSSTPSHTPRARSVDRPQAAHRPPAITGITTSGFVPYHVPPPLRSPPDQQPGGGYLFPRDDTGQVPWSSLTTKQQQQRSKEEQQREERDATAARRAAHNRSHSQPPLSPIAQTASPHELLQYELPAQHGVEHAPIELDAPNYPTADAYGDISSRTPFDDKTPDTPSERRPFENDAAAAEAWAQQQPDGLLPGSAPGLSPSPGLDPAPGSAQQRHPSVLRPGYTIARKPVAPSGLH</sequence>
<dbReference type="InterPro" id="IPR055481">
    <property type="entry name" value="DUF7053"/>
</dbReference>
<protein>
    <recommendedName>
        <fullName evidence="2">DUF7053 domain-containing protein</fullName>
    </recommendedName>
</protein>
<keyword evidence="4" id="KW-1185">Reference proteome</keyword>
<feature type="compositionally biased region" description="Basic and acidic residues" evidence="1">
    <location>
        <begin position="274"/>
        <end position="288"/>
    </location>
</feature>
<accession>A0A9P8V992</accession>
<dbReference type="Pfam" id="PF23155">
    <property type="entry name" value="DUF7053"/>
    <property type="match status" value="1"/>
</dbReference>
<evidence type="ECO:0000256" key="1">
    <source>
        <dbReference type="SAM" id="MobiDB-lite"/>
    </source>
</evidence>
<name>A0A9P8V992_9PEZI</name>
<dbReference type="PANTHER" id="PTHR38117">
    <property type="entry name" value="NACHT AND WD40 DOMAIN PROTEIN"/>
    <property type="match status" value="1"/>
</dbReference>
<feature type="compositionally biased region" description="Basic and acidic residues" evidence="1">
    <location>
        <begin position="352"/>
        <end position="368"/>
    </location>
</feature>
<dbReference type="EMBL" id="JAGSXJ010000014">
    <property type="protein sequence ID" value="KAH6685692.1"/>
    <property type="molecule type" value="Genomic_DNA"/>
</dbReference>
<organism evidence="3 4">
    <name type="scientific">Plectosphaerella plurivora</name>
    <dbReference type="NCBI Taxonomy" id="936078"/>
    <lineage>
        <taxon>Eukaryota</taxon>
        <taxon>Fungi</taxon>
        <taxon>Dikarya</taxon>
        <taxon>Ascomycota</taxon>
        <taxon>Pezizomycotina</taxon>
        <taxon>Sordariomycetes</taxon>
        <taxon>Hypocreomycetidae</taxon>
        <taxon>Glomerellales</taxon>
        <taxon>Plectosphaerellaceae</taxon>
        <taxon>Plectosphaerella</taxon>
    </lineage>
</organism>
<dbReference type="Proteomes" id="UP000770015">
    <property type="component" value="Unassembled WGS sequence"/>
</dbReference>
<feature type="region of interest" description="Disordered" evidence="1">
    <location>
        <begin position="333"/>
        <end position="431"/>
    </location>
</feature>